<name>A0A2D2D7B1_METT3</name>
<evidence type="ECO:0000256" key="2">
    <source>
        <dbReference type="ARBA" id="ARBA00008954"/>
    </source>
</evidence>
<dbReference type="NCBIfam" id="NF005393">
    <property type="entry name" value="PRK06938.1"/>
    <property type="match status" value="1"/>
</dbReference>
<reference evidence="8" key="1">
    <citation type="submission" date="2017-10" db="EMBL/GenBank/DDBJ databases">
        <title>Completed PacBio SMRT sequence of Methylosinus trichosporium OB3b reveals presence of a third large plasmid.</title>
        <authorList>
            <person name="Charles T.C."/>
            <person name="Lynch M.D.J."/>
            <person name="Heil J.R."/>
            <person name="Cheng J."/>
        </authorList>
    </citation>
    <scope>NUCLEOTIDE SEQUENCE [LARGE SCALE GENOMIC DNA]</scope>
    <source>
        <strain evidence="8">OB3b</strain>
        <plasmid evidence="8">pob3b3</plasmid>
    </source>
</reference>
<dbReference type="STRING" id="595536.GCA_000178815_00014"/>
<dbReference type="Gene3D" id="3.40.640.10">
    <property type="entry name" value="Type I PLP-dependent aspartate aminotransferase-like (Major domain)"/>
    <property type="match status" value="1"/>
</dbReference>
<protein>
    <submittedName>
        <fullName evidence="7">Diaminobutyrate--2-oxoglutarate transaminase</fullName>
    </submittedName>
</protein>
<dbReference type="PIRSF" id="PIRSF000521">
    <property type="entry name" value="Transaminase_4ab_Lys_Orn"/>
    <property type="match status" value="1"/>
</dbReference>
<keyword evidence="8" id="KW-1185">Reference proteome</keyword>
<dbReference type="AlphaFoldDB" id="A0A2D2D7B1"/>
<comment type="cofactor">
    <cofactor evidence="1">
        <name>pyridoxal 5'-phosphate</name>
        <dbReference type="ChEBI" id="CHEBI:597326"/>
    </cofactor>
</comment>
<dbReference type="InterPro" id="IPR004637">
    <property type="entry name" value="Dat"/>
</dbReference>
<dbReference type="InterPro" id="IPR049704">
    <property type="entry name" value="Aminotrans_3_PPA_site"/>
</dbReference>
<evidence type="ECO:0000256" key="1">
    <source>
        <dbReference type="ARBA" id="ARBA00001933"/>
    </source>
</evidence>
<evidence type="ECO:0000256" key="5">
    <source>
        <dbReference type="ARBA" id="ARBA00022898"/>
    </source>
</evidence>
<dbReference type="InterPro" id="IPR015422">
    <property type="entry name" value="PyrdxlP-dep_Trfase_small"/>
</dbReference>
<dbReference type="Gene3D" id="3.90.1150.10">
    <property type="entry name" value="Aspartate Aminotransferase, domain 1"/>
    <property type="match status" value="1"/>
</dbReference>
<gene>
    <name evidence="7" type="ORF">CQW49_23395</name>
</gene>
<dbReference type="GO" id="GO:0030170">
    <property type="term" value="F:pyridoxal phosphate binding"/>
    <property type="evidence" value="ECO:0007669"/>
    <property type="project" value="InterPro"/>
</dbReference>
<dbReference type="GO" id="GO:0008483">
    <property type="term" value="F:transaminase activity"/>
    <property type="evidence" value="ECO:0007669"/>
    <property type="project" value="UniProtKB-KW"/>
</dbReference>
<evidence type="ECO:0000256" key="6">
    <source>
        <dbReference type="RuleBase" id="RU003560"/>
    </source>
</evidence>
<geneLocation type="plasmid" evidence="8">
    <name>pob3b3</name>
</geneLocation>
<dbReference type="CDD" id="cd00610">
    <property type="entry name" value="OAT_like"/>
    <property type="match status" value="1"/>
</dbReference>
<sequence length="491" mass="53262">MSTPVVSTTRTVTGKCDELALRHNALTHPYTLAPNPLLERQAARESNARSYPRRIPLALKRAHGIYVEDVEGRIFIDCLAGAGTLALGHNHPVVIEAIQQVMKDGLPLHTLDLTTPIKDRFIQDLFDILPVDFARDAKVQFCGPTGSDAVEAALKLVKTATGSGTILAFHGAYHGMTQGALQLMGSLGPKKPLNSIQHGVQFLPYPYDYRCPFGLGGEAGVRAGLHYIDTVLNDPECGVPRAAGMIFEAIQGEGGVIPAPDAWIRGIRELTAKADVPLIVDEVQSGFCRTGKMFAFEHAGVTPDVVTLSKAIGGSLPLSVVVYRGELDQWAPGAHAGTFRGNQMAMAAGSATIRFLRAERLHEHARQVGERLASGLRQLQSYFPQIGDVRGRGLMIGVEIVDPEGGRRDNASRPPPTTPALARAIQNECLRRGLIIELGGRHGSVIRFLPPLVITERQIDHVLEIFTISLQTATKFSCVENFIYEEMGVRE</sequence>
<dbReference type="PROSITE" id="PS00600">
    <property type="entry name" value="AA_TRANSFER_CLASS_3"/>
    <property type="match status" value="1"/>
</dbReference>
<dbReference type="NCBIfam" id="TIGR00709">
    <property type="entry name" value="dat"/>
    <property type="match status" value="1"/>
</dbReference>
<dbReference type="EMBL" id="CP023740">
    <property type="protein sequence ID" value="ATQ70911.1"/>
    <property type="molecule type" value="Genomic_DNA"/>
</dbReference>
<dbReference type="SUPFAM" id="SSF53383">
    <property type="entry name" value="PLP-dependent transferases"/>
    <property type="match status" value="1"/>
</dbReference>
<comment type="similarity">
    <text evidence="2 6">Belongs to the class-III pyridoxal-phosphate-dependent aminotransferase family.</text>
</comment>
<evidence type="ECO:0000313" key="7">
    <source>
        <dbReference type="EMBL" id="ATQ70911.1"/>
    </source>
</evidence>
<evidence type="ECO:0000313" key="8">
    <source>
        <dbReference type="Proteomes" id="UP000230709"/>
    </source>
</evidence>
<keyword evidence="7" id="KW-0614">Plasmid</keyword>
<dbReference type="InterPro" id="IPR005814">
    <property type="entry name" value="Aminotrans_3"/>
</dbReference>
<dbReference type="KEGG" id="mtw:CQW49_23395"/>
<evidence type="ECO:0000256" key="3">
    <source>
        <dbReference type="ARBA" id="ARBA00022576"/>
    </source>
</evidence>
<proteinExistence type="inferred from homology"/>
<keyword evidence="5 6" id="KW-0663">Pyridoxal phosphate</keyword>
<accession>A0A2D2D7B1</accession>
<dbReference type="Pfam" id="PF00202">
    <property type="entry name" value="Aminotran_3"/>
    <property type="match status" value="1"/>
</dbReference>
<evidence type="ECO:0000256" key="4">
    <source>
        <dbReference type="ARBA" id="ARBA00022679"/>
    </source>
</evidence>
<dbReference type="PANTHER" id="PTHR43552:SF1">
    <property type="entry name" value="DIAMINOBUTYRATE--2-OXOGLUTARATE AMINOTRANSFERASE"/>
    <property type="match status" value="1"/>
</dbReference>
<dbReference type="InterPro" id="IPR015421">
    <property type="entry name" value="PyrdxlP-dep_Trfase_major"/>
</dbReference>
<dbReference type="FunFam" id="3.40.640.10:FF:000091">
    <property type="entry name" value="Diaminobutyrate--2-oxoglutarate aminotransferase"/>
    <property type="match status" value="1"/>
</dbReference>
<keyword evidence="3" id="KW-0032">Aminotransferase</keyword>
<dbReference type="Proteomes" id="UP000230709">
    <property type="component" value="Plasmid pOB3b3"/>
</dbReference>
<keyword evidence="4" id="KW-0808">Transferase</keyword>
<dbReference type="PANTHER" id="PTHR43552">
    <property type="entry name" value="DIAMINOBUTYRATE--2-OXOGLUTARATE AMINOTRANSFERASE"/>
    <property type="match status" value="1"/>
</dbReference>
<organism evidence="7 8">
    <name type="scientific">Methylosinus trichosporium (strain ATCC 35070 / NCIMB 11131 / UNIQEM 75 / OB3b)</name>
    <dbReference type="NCBI Taxonomy" id="595536"/>
    <lineage>
        <taxon>Bacteria</taxon>
        <taxon>Pseudomonadati</taxon>
        <taxon>Pseudomonadota</taxon>
        <taxon>Alphaproteobacteria</taxon>
        <taxon>Hyphomicrobiales</taxon>
        <taxon>Methylocystaceae</taxon>
        <taxon>Methylosinus</taxon>
    </lineage>
</organism>
<dbReference type="RefSeq" id="WP_003614835.1">
    <property type="nucleotide sequence ID" value="NZ_ADVE02000003.1"/>
</dbReference>
<dbReference type="InterPro" id="IPR015424">
    <property type="entry name" value="PyrdxlP-dep_Trfase"/>
</dbReference>